<evidence type="ECO:0000259" key="1">
    <source>
        <dbReference type="Pfam" id="PF00248"/>
    </source>
</evidence>
<comment type="caution">
    <text evidence="2">The sequence shown here is derived from an EMBL/GenBank/DDBJ whole genome shotgun (WGS) entry which is preliminary data.</text>
</comment>
<dbReference type="Pfam" id="PF00248">
    <property type="entry name" value="Aldo_ket_red"/>
    <property type="match status" value="1"/>
</dbReference>
<name>A0A5C6AJ44_9BACT</name>
<dbReference type="EMBL" id="SJPR01000001">
    <property type="protein sequence ID" value="TWU00045.1"/>
    <property type="molecule type" value="Genomic_DNA"/>
</dbReference>
<evidence type="ECO:0000313" key="3">
    <source>
        <dbReference type="Proteomes" id="UP000317421"/>
    </source>
</evidence>
<dbReference type="AlphaFoldDB" id="A0A5C6AJ44"/>
<organism evidence="2 3">
    <name type="scientific">Botrimarina colliarenosi</name>
    <dbReference type="NCBI Taxonomy" id="2528001"/>
    <lineage>
        <taxon>Bacteria</taxon>
        <taxon>Pseudomonadati</taxon>
        <taxon>Planctomycetota</taxon>
        <taxon>Planctomycetia</taxon>
        <taxon>Pirellulales</taxon>
        <taxon>Lacipirellulaceae</taxon>
        <taxon>Botrimarina</taxon>
    </lineage>
</organism>
<gene>
    <name evidence="2" type="primary">yhdN_1</name>
    <name evidence="2" type="ORF">Pla108_09880</name>
</gene>
<evidence type="ECO:0000313" key="2">
    <source>
        <dbReference type="EMBL" id="TWU00045.1"/>
    </source>
</evidence>
<dbReference type="InterPro" id="IPR023210">
    <property type="entry name" value="NADP_OxRdtase_dom"/>
</dbReference>
<accession>A0A5C6AJ44</accession>
<dbReference type="RefSeq" id="WP_146443555.1">
    <property type="nucleotide sequence ID" value="NZ_SJPR01000001.1"/>
</dbReference>
<protein>
    <submittedName>
        <fullName evidence="2">General stress protein 69</fullName>
        <ecNumber evidence="2">1.1.1.-</ecNumber>
    </submittedName>
</protein>
<dbReference type="PANTHER" id="PTHR43312">
    <property type="entry name" value="D-THREO-ALDOSE 1-DEHYDROGENASE"/>
    <property type="match status" value="1"/>
</dbReference>
<dbReference type="Proteomes" id="UP000317421">
    <property type="component" value="Unassembled WGS sequence"/>
</dbReference>
<dbReference type="PANTHER" id="PTHR43312:SF1">
    <property type="entry name" value="NADP-DEPENDENT OXIDOREDUCTASE DOMAIN-CONTAINING PROTEIN"/>
    <property type="match status" value="1"/>
</dbReference>
<keyword evidence="3" id="KW-1185">Reference proteome</keyword>
<dbReference type="InterPro" id="IPR036812">
    <property type="entry name" value="NAD(P)_OxRdtase_dom_sf"/>
</dbReference>
<dbReference type="InterPro" id="IPR020471">
    <property type="entry name" value="AKR"/>
</dbReference>
<dbReference type="InterPro" id="IPR053135">
    <property type="entry name" value="AKR2_Oxidoreductase"/>
</dbReference>
<dbReference type="Gene3D" id="3.20.20.100">
    <property type="entry name" value="NADP-dependent oxidoreductase domain"/>
    <property type="match status" value="1"/>
</dbReference>
<dbReference type="GO" id="GO:0016491">
    <property type="term" value="F:oxidoreductase activity"/>
    <property type="evidence" value="ECO:0007669"/>
    <property type="project" value="UniProtKB-KW"/>
</dbReference>
<keyword evidence="2" id="KW-0560">Oxidoreductase</keyword>
<dbReference type="PRINTS" id="PR00069">
    <property type="entry name" value="ALDKETRDTASE"/>
</dbReference>
<feature type="domain" description="NADP-dependent oxidoreductase" evidence="1">
    <location>
        <begin position="15"/>
        <end position="316"/>
    </location>
</feature>
<proteinExistence type="predicted"/>
<dbReference type="OrthoDB" id="9804790at2"/>
<dbReference type="EC" id="1.1.1.-" evidence="2"/>
<dbReference type="SUPFAM" id="SSF51430">
    <property type="entry name" value="NAD(P)-linked oxidoreductase"/>
    <property type="match status" value="1"/>
</dbReference>
<sequence>MHYRRLGKTGFDVSEIALGTWQVGGKWGAPFDDALAESILDAAIDRGVNFIDTADVYGDQMSEAAVGRVVRRRSEKVYVATKCGRRIRPHVDEGYTVAALRGFVEASLANSGLETLDLIQLHCPPPATYYRPEIFGLFDDLKAEGKVQNLGVSVEKVEEALKAIEYPNVTTIQIIFNLFRQRPAGLFFREAQARDIGVIVRVPLASGLLTGKFGKETTFAEGDHRHFNRDGAGFDKGETFAGIPYDVGLQAVNELQDVFPGETNLAQAALRWILDHPAVSTVIPGASRVEQIDSNLSASERAPLSEEQRAKIDAIYAARVKPLVHQLW</sequence>
<dbReference type="CDD" id="cd19086">
    <property type="entry name" value="AKR_AKR11C1"/>
    <property type="match status" value="1"/>
</dbReference>
<reference evidence="2 3" key="1">
    <citation type="submission" date="2019-02" db="EMBL/GenBank/DDBJ databases">
        <title>Deep-cultivation of Planctomycetes and their phenomic and genomic characterization uncovers novel biology.</title>
        <authorList>
            <person name="Wiegand S."/>
            <person name="Jogler M."/>
            <person name="Boedeker C."/>
            <person name="Pinto D."/>
            <person name="Vollmers J."/>
            <person name="Rivas-Marin E."/>
            <person name="Kohn T."/>
            <person name="Peeters S.H."/>
            <person name="Heuer A."/>
            <person name="Rast P."/>
            <person name="Oberbeckmann S."/>
            <person name="Bunk B."/>
            <person name="Jeske O."/>
            <person name="Meyerdierks A."/>
            <person name="Storesund J.E."/>
            <person name="Kallscheuer N."/>
            <person name="Luecker S."/>
            <person name="Lage O.M."/>
            <person name="Pohl T."/>
            <person name="Merkel B.J."/>
            <person name="Hornburger P."/>
            <person name="Mueller R.-W."/>
            <person name="Bruemmer F."/>
            <person name="Labrenz M."/>
            <person name="Spormann A.M."/>
            <person name="Op Den Camp H."/>
            <person name="Overmann J."/>
            <person name="Amann R."/>
            <person name="Jetten M.S.M."/>
            <person name="Mascher T."/>
            <person name="Medema M.H."/>
            <person name="Devos D.P."/>
            <person name="Kaster A.-K."/>
            <person name="Ovreas L."/>
            <person name="Rohde M."/>
            <person name="Galperin M.Y."/>
            <person name="Jogler C."/>
        </authorList>
    </citation>
    <scope>NUCLEOTIDE SEQUENCE [LARGE SCALE GENOMIC DNA]</scope>
    <source>
        <strain evidence="2 3">Pla108</strain>
    </source>
</reference>